<name>D8MA61_BLAHO</name>
<dbReference type="EMBL" id="FN668689">
    <property type="protein sequence ID" value="CBK24950.2"/>
    <property type="molecule type" value="Genomic_DNA"/>
</dbReference>
<accession>D8MA61</accession>
<evidence type="ECO:0000256" key="5">
    <source>
        <dbReference type="ARBA" id="ARBA00022692"/>
    </source>
</evidence>
<feature type="transmembrane region" description="Helical" evidence="10">
    <location>
        <begin position="73"/>
        <end position="92"/>
    </location>
</feature>
<gene>
    <name evidence="11" type="ORF">GSBLH_T00006849001</name>
</gene>
<evidence type="ECO:0000256" key="1">
    <source>
        <dbReference type="ARBA" id="ARBA00004477"/>
    </source>
</evidence>
<sequence>MKQFVDDRDDGPLILSHFSLLLACAMPVWTCEFSNPIQMLSGVFVIGIGDAFAAIVGTIWGRRKLWRSKTVEGFAACGIGIFLGVFIVSAVMREKMSKGVILAIVLTAMEEVVCEEVDNYGYYAVFKSEILWYCDESFFFH</sequence>
<evidence type="ECO:0000256" key="6">
    <source>
        <dbReference type="ARBA" id="ARBA00022777"/>
    </source>
</evidence>
<evidence type="ECO:0000256" key="4">
    <source>
        <dbReference type="ARBA" id="ARBA00022679"/>
    </source>
</evidence>
<evidence type="ECO:0000256" key="10">
    <source>
        <dbReference type="SAM" id="Phobius"/>
    </source>
</evidence>
<dbReference type="GO" id="GO:0004168">
    <property type="term" value="F:dolichol kinase activity"/>
    <property type="evidence" value="ECO:0007669"/>
    <property type="project" value="UniProtKB-EC"/>
</dbReference>
<proteinExistence type="inferred from homology"/>
<evidence type="ECO:0000256" key="9">
    <source>
        <dbReference type="ARBA" id="ARBA00023136"/>
    </source>
</evidence>
<keyword evidence="5 10" id="KW-0812">Transmembrane</keyword>
<organism evidence="11">
    <name type="scientific">Blastocystis hominis</name>
    <dbReference type="NCBI Taxonomy" id="12968"/>
    <lineage>
        <taxon>Eukaryota</taxon>
        <taxon>Sar</taxon>
        <taxon>Stramenopiles</taxon>
        <taxon>Bigyra</taxon>
        <taxon>Opalozoa</taxon>
        <taxon>Opalinata</taxon>
        <taxon>Blastocystidae</taxon>
        <taxon>Blastocystis</taxon>
    </lineage>
</organism>
<evidence type="ECO:0000256" key="8">
    <source>
        <dbReference type="ARBA" id="ARBA00022989"/>
    </source>
</evidence>
<evidence type="ECO:0000256" key="7">
    <source>
        <dbReference type="ARBA" id="ARBA00022824"/>
    </source>
</evidence>
<dbReference type="InterPro" id="IPR032974">
    <property type="entry name" value="Polypren_kinase"/>
</dbReference>
<feature type="transmembrane region" description="Helical" evidence="10">
    <location>
        <begin position="12"/>
        <end position="31"/>
    </location>
</feature>
<dbReference type="Proteomes" id="UP000008312">
    <property type="component" value="Unassembled WGS sequence"/>
</dbReference>
<dbReference type="PANTHER" id="PTHR13205">
    <property type="entry name" value="TRANSMEMBRANE PROTEIN 15-RELATED"/>
    <property type="match status" value="1"/>
</dbReference>
<dbReference type="EC" id="2.7.1.108" evidence="3"/>
<keyword evidence="6" id="KW-0418">Kinase</keyword>
<evidence type="ECO:0000313" key="12">
    <source>
        <dbReference type="Proteomes" id="UP000008312"/>
    </source>
</evidence>
<dbReference type="RefSeq" id="XP_012898998.1">
    <property type="nucleotide sequence ID" value="XM_013043544.1"/>
</dbReference>
<feature type="transmembrane region" description="Helical" evidence="10">
    <location>
        <begin position="43"/>
        <end position="61"/>
    </location>
</feature>
<dbReference type="GeneID" id="24922973"/>
<evidence type="ECO:0000313" key="11">
    <source>
        <dbReference type="EMBL" id="CBK24950.2"/>
    </source>
</evidence>
<evidence type="ECO:0000256" key="3">
    <source>
        <dbReference type="ARBA" id="ARBA00012132"/>
    </source>
</evidence>
<keyword evidence="7" id="KW-0256">Endoplasmic reticulum</keyword>
<comment type="subcellular location">
    <subcellularLocation>
        <location evidence="1">Endoplasmic reticulum membrane</location>
        <topology evidence="1">Multi-pass membrane protein</topology>
    </subcellularLocation>
</comment>
<dbReference type="GO" id="GO:0005789">
    <property type="term" value="C:endoplasmic reticulum membrane"/>
    <property type="evidence" value="ECO:0007669"/>
    <property type="project" value="UniProtKB-SubCell"/>
</dbReference>
<dbReference type="OrthoDB" id="377083at2759"/>
<dbReference type="PROSITE" id="PS51257">
    <property type="entry name" value="PROKAR_LIPOPROTEIN"/>
    <property type="match status" value="1"/>
</dbReference>
<protein>
    <recommendedName>
        <fullName evidence="3">dolichol kinase</fullName>
        <ecNumber evidence="3">2.7.1.108</ecNumber>
    </recommendedName>
</protein>
<dbReference type="AlphaFoldDB" id="D8MA61"/>
<dbReference type="GO" id="GO:0043048">
    <property type="term" value="P:dolichyl monophosphate biosynthetic process"/>
    <property type="evidence" value="ECO:0007669"/>
    <property type="project" value="TreeGrafter"/>
</dbReference>
<keyword evidence="8 10" id="KW-1133">Transmembrane helix</keyword>
<dbReference type="PANTHER" id="PTHR13205:SF15">
    <property type="entry name" value="DOLICHOL KINASE"/>
    <property type="match status" value="1"/>
</dbReference>
<keyword evidence="4" id="KW-0808">Transferase</keyword>
<evidence type="ECO:0000256" key="2">
    <source>
        <dbReference type="ARBA" id="ARBA00010794"/>
    </source>
</evidence>
<keyword evidence="9 10" id="KW-0472">Membrane</keyword>
<keyword evidence="12" id="KW-1185">Reference proteome</keyword>
<comment type="similarity">
    <text evidence="2">Belongs to the polyprenol kinase family.</text>
</comment>
<dbReference type="InParanoid" id="D8MA61"/>
<reference evidence="11" key="1">
    <citation type="submission" date="2010-02" db="EMBL/GenBank/DDBJ databases">
        <title>Sequencing and annotation of the Blastocystis hominis genome.</title>
        <authorList>
            <person name="Wincker P."/>
        </authorList>
    </citation>
    <scope>NUCLEOTIDE SEQUENCE</scope>
    <source>
        <strain evidence="11">Singapore isolate B</strain>
    </source>
</reference>